<dbReference type="Proteomes" id="UP000256520">
    <property type="component" value="Unassembled WGS sequence"/>
</dbReference>
<dbReference type="OrthoDB" id="9795864at2"/>
<name>A0A3D8PMU9_9BACI</name>
<dbReference type="PANTHER" id="PTHR43460:SF1">
    <property type="entry name" value="METHYLTRANSFERASE TYPE 11 DOMAIN-CONTAINING PROTEIN"/>
    <property type="match status" value="1"/>
</dbReference>
<protein>
    <recommendedName>
        <fullName evidence="3">Methyltransferase type 11 domain-containing protein</fullName>
    </recommendedName>
</protein>
<dbReference type="InterPro" id="IPR052939">
    <property type="entry name" value="23S_rRNA_MeTrnsfrase_RlmA"/>
</dbReference>
<dbReference type="PANTHER" id="PTHR43460">
    <property type="entry name" value="METHYLTRANSFERASE"/>
    <property type="match status" value="1"/>
</dbReference>
<sequence length="84" mass="9538">MLLPLPRSIVATEAYVPNVTIAKARLEPLRVKVIQIEDDEDTNHPFEDGQFDLIINRHEYYPPKENNLCNGLFITQQVGGLDCS</sequence>
<evidence type="ECO:0000313" key="1">
    <source>
        <dbReference type="EMBL" id="RDW17420.1"/>
    </source>
</evidence>
<evidence type="ECO:0000313" key="2">
    <source>
        <dbReference type="Proteomes" id="UP000256520"/>
    </source>
</evidence>
<proteinExistence type="predicted"/>
<evidence type="ECO:0008006" key="3">
    <source>
        <dbReference type="Google" id="ProtNLM"/>
    </source>
</evidence>
<dbReference type="EMBL" id="PIOD01000013">
    <property type="protein sequence ID" value="RDW17420.1"/>
    <property type="molecule type" value="Genomic_DNA"/>
</dbReference>
<dbReference type="AlphaFoldDB" id="A0A3D8PMU9"/>
<reference evidence="2" key="1">
    <citation type="submission" date="2017-11" db="EMBL/GenBank/DDBJ databases">
        <authorList>
            <person name="Zhu W."/>
        </authorList>
    </citation>
    <scope>NUCLEOTIDE SEQUENCE [LARGE SCALE GENOMIC DNA]</scope>
    <source>
        <strain evidence="2">CAU 1051</strain>
    </source>
</reference>
<keyword evidence="2" id="KW-1185">Reference proteome</keyword>
<gene>
    <name evidence="1" type="ORF">CWR45_12395</name>
</gene>
<accession>A0A3D8PMU9</accession>
<comment type="caution">
    <text evidence="1">The sequence shown here is derived from an EMBL/GenBank/DDBJ whole genome shotgun (WGS) entry which is preliminary data.</text>
</comment>
<organism evidence="1 2">
    <name type="scientific">Oceanobacillus chungangensis</name>
    <dbReference type="NCBI Taxonomy" id="1229152"/>
    <lineage>
        <taxon>Bacteria</taxon>
        <taxon>Bacillati</taxon>
        <taxon>Bacillota</taxon>
        <taxon>Bacilli</taxon>
        <taxon>Bacillales</taxon>
        <taxon>Bacillaceae</taxon>
        <taxon>Oceanobacillus</taxon>
    </lineage>
</organism>